<dbReference type="EMBL" id="ABXY01000010">
    <property type="protein sequence ID" value="EEB22140.1"/>
    <property type="molecule type" value="Genomic_DNA"/>
</dbReference>
<dbReference type="Proteomes" id="UP000003882">
    <property type="component" value="Unassembled WGS sequence"/>
</dbReference>
<comment type="caution">
    <text evidence="1">The sequence shown here is derived from an EMBL/GenBank/DDBJ whole genome shotgun (WGS) entry which is preliminary data.</text>
</comment>
<dbReference type="AlphaFoldDB" id="B6XT70"/>
<name>B6XT70_9BIFI</name>
<dbReference type="Pfam" id="PF25310">
    <property type="entry name" value="VG15"/>
    <property type="match status" value="1"/>
</dbReference>
<reference evidence="1 2" key="2">
    <citation type="submission" date="2008-10" db="EMBL/GenBank/DDBJ databases">
        <authorList>
            <person name="Fulton L."/>
            <person name="Clifton S."/>
            <person name="Fulton B."/>
            <person name="Xu J."/>
            <person name="Minx P."/>
            <person name="Pepin K.H."/>
            <person name="Johnson M."/>
            <person name="Bhonagiri V."/>
            <person name="Nash W.E."/>
            <person name="Mardis E.R."/>
            <person name="Wilson R.K."/>
        </authorList>
    </citation>
    <scope>NUCLEOTIDE SEQUENCE [LARGE SCALE GENOMIC DNA]</scope>
    <source>
        <strain evidence="1 2">DSM 16992</strain>
    </source>
</reference>
<dbReference type="InterPro" id="IPR057369">
    <property type="entry name" value="VG15"/>
</dbReference>
<evidence type="ECO:0000313" key="1">
    <source>
        <dbReference type="EMBL" id="EEB22140.1"/>
    </source>
</evidence>
<proteinExistence type="predicted"/>
<sequence>MLASRGFAYTSQEVAGGEGNAFHHDCDCRIIPTWGEQTLPNYDWRKYERWYEETKELLEAGALPIATPSGRCAVYISVNSGMAWFRSPMSHGIMSASAHQKTS</sequence>
<gene>
    <name evidence="1" type="ORF">BIFCAT_00380</name>
</gene>
<organism evidence="1 2">
    <name type="scientific">Bifidobacterium catenulatum DSM 16992 = JCM 1194 = LMG 11043</name>
    <dbReference type="NCBI Taxonomy" id="566552"/>
    <lineage>
        <taxon>Bacteria</taxon>
        <taxon>Bacillati</taxon>
        <taxon>Actinomycetota</taxon>
        <taxon>Actinomycetes</taxon>
        <taxon>Bifidobacteriales</taxon>
        <taxon>Bifidobacteriaceae</taxon>
        <taxon>Bifidobacterium</taxon>
    </lineage>
</organism>
<protein>
    <submittedName>
        <fullName evidence="1">Uncharacterized protein</fullName>
    </submittedName>
</protein>
<reference evidence="1 2" key="1">
    <citation type="submission" date="2008-10" db="EMBL/GenBank/DDBJ databases">
        <title>Draft genome sequence of Bifidobacterium catenulatum (DSM 16992).</title>
        <authorList>
            <person name="Sudarsanam P."/>
            <person name="Ley R."/>
            <person name="Guruge J."/>
            <person name="Turnbaugh P.J."/>
            <person name="Mahowald M."/>
            <person name="Liep D."/>
            <person name="Gordon J."/>
        </authorList>
    </citation>
    <scope>NUCLEOTIDE SEQUENCE [LARGE SCALE GENOMIC DNA]</scope>
    <source>
        <strain evidence="1 2">DSM 16992</strain>
    </source>
</reference>
<accession>B6XT70</accession>
<evidence type="ECO:0000313" key="2">
    <source>
        <dbReference type="Proteomes" id="UP000003882"/>
    </source>
</evidence>